<evidence type="ECO:0000256" key="15">
    <source>
        <dbReference type="SAM" id="SignalP"/>
    </source>
</evidence>
<comment type="similarity">
    <text evidence="3 14">Belongs to the peptidase M14 family.</text>
</comment>
<reference evidence="17" key="1">
    <citation type="submission" date="2021-02" db="EMBL/GenBank/DDBJ databases">
        <authorList>
            <person name="Nowell W R."/>
        </authorList>
    </citation>
    <scope>NUCLEOTIDE SEQUENCE</scope>
</reference>
<dbReference type="InterPro" id="IPR003146">
    <property type="entry name" value="M14A_act_pep"/>
</dbReference>
<dbReference type="Pfam" id="PF00246">
    <property type="entry name" value="Peptidase_M14"/>
    <property type="match status" value="1"/>
</dbReference>
<dbReference type="EMBL" id="CAJNOL010000078">
    <property type="protein sequence ID" value="CAF0822947.1"/>
    <property type="molecule type" value="Genomic_DNA"/>
</dbReference>
<evidence type="ECO:0000313" key="19">
    <source>
        <dbReference type="Proteomes" id="UP000663870"/>
    </source>
</evidence>
<dbReference type="Proteomes" id="UP000663870">
    <property type="component" value="Unassembled WGS sequence"/>
</dbReference>
<comment type="subcellular location">
    <subcellularLocation>
        <location evidence="2">Secreted</location>
    </subcellularLocation>
</comment>
<dbReference type="Pfam" id="PF02244">
    <property type="entry name" value="Propep_M14"/>
    <property type="match status" value="1"/>
</dbReference>
<keyword evidence="4" id="KW-0964">Secreted</keyword>
<keyword evidence="6" id="KW-0645">Protease</keyword>
<evidence type="ECO:0000313" key="18">
    <source>
        <dbReference type="EMBL" id="CAF0824979.1"/>
    </source>
</evidence>
<evidence type="ECO:0000256" key="13">
    <source>
        <dbReference type="ARBA" id="ARBA00057299"/>
    </source>
</evidence>
<dbReference type="CDD" id="cd03860">
    <property type="entry name" value="M14_CP_A-B_like"/>
    <property type="match status" value="1"/>
</dbReference>
<gene>
    <name evidence="17" type="ORF">JXQ802_LOCUS5297</name>
    <name evidence="18" type="ORF">PYM288_LOCUS5782</name>
</gene>
<evidence type="ECO:0000256" key="7">
    <source>
        <dbReference type="ARBA" id="ARBA00022723"/>
    </source>
</evidence>
<dbReference type="AlphaFoldDB" id="A0A813UG29"/>
<evidence type="ECO:0000256" key="2">
    <source>
        <dbReference type="ARBA" id="ARBA00004613"/>
    </source>
</evidence>
<evidence type="ECO:0000256" key="10">
    <source>
        <dbReference type="ARBA" id="ARBA00022833"/>
    </source>
</evidence>
<dbReference type="GO" id="GO:0005615">
    <property type="term" value="C:extracellular space"/>
    <property type="evidence" value="ECO:0007669"/>
    <property type="project" value="TreeGrafter"/>
</dbReference>
<dbReference type="FunFam" id="3.30.70.340:FF:000002">
    <property type="entry name" value="Carboxypeptidase A"/>
    <property type="match status" value="1"/>
</dbReference>
<dbReference type="Proteomes" id="UP000663854">
    <property type="component" value="Unassembled WGS sequence"/>
</dbReference>
<protein>
    <recommendedName>
        <fullName evidence="16">Peptidase M14 domain-containing protein</fullName>
    </recommendedName>
</protein>
<dbReference type="SMART" id="SM00631">
    <property type="entry name" value="Zn_pept"/>
    <property type="match status" value="1"/>
</dbReference>
<dbReference type="PANTHER" id="PTHR11705:SF91">
    <property type="entry name" value="FI01817P-RELATED"/>
    <property type="match status" value="1"/>
</dbReference>
<dbReference type="PRINTS" id="PR00765">
    <property type="entry name" value="CRBOXYPTASEA"/>
</dbReference>
<evidence type="ECO:0000256" key="1">
    <source>
        <dbReference type="ARBA" id="ARBA00001947"/>
    </source>
</evidence>
<keyword evidence="12" id="KW-1015">Disulfide bond</keyword>
<name>A0A813UG29_9BILA</name>
<keyword evidence="5" id="KW-0121">Carboxypeptidase</keyword>
<feature type="domain" description="Peptidase M14" evidence="16">
    <location>
        <begin position="130"/>
        <end position="430"/>
    </location>
</feature>
<dbReference type="InterPro" id="IPR036990">
    <property type="entry name" value="M14A-like_propep"/>
</dbReference>
<evidence type="ECO:0000256" key="9">
    <source>
        <dbReference type="ARBA" id="ARBA00022801"/>
    </source>
</evidence>
<keyword evidence="10" id="KW-0862">Zinc</keyword>
<evidence type="ECO:0000256" key="8">
    <source>
        <dbReference type="ARBA" id="ARBA00022729"/>
    </source>
</evidence>
<dbReference type="GO" id="GO:0004181">
    <property type="term" value="F:metallocarboxypeptidase activity"/>
    <property type="evidence" value="ECO:0007669"/>
    <property type="project" value="InterPro"/>
</dbReference>
<evidence type="ECO:0000256" key="14">
    <source>
        <dbReference type="PROSITE-ProRule" id="PRU01379"/>
    </source>
</evidence>
<evidence type="ECO:0000259" key="16">
    <source>
        <dbReference type="PROSITE" id="PS52035"/>
    </source>
</evidence>
<evidence type="ECO:0000256" key="4">
    <source>
        <dbReference type="ARBA" id="ARBA00022525"/>
    </source>
</evidence>
<feature type="active site" description="Proton donor/acceptor" evidence="14">
    <location>
        <position position="393"/>
    </location>
</feature>
<evidence type="ECO:0000256" key="6">
    <source>
        <dbReference type="ARBA" id="ARBA00022670"/>
    </source>
</evidence>
<comment type="cofactor">
    <cofactor evidence="1">
        <name>Zn(2+)</name>
        <dbReference type="ChEBI" id="CHEBI:29105"/>
    </cofactor>
</comment>
<proteinExistence type="inferred from homology"/>
<dbReference type="GO" id="GO:0006508">
    <property type="term" value="P:proteolysis"/>
    <property type="evidence" value="ECO:0007669"/>
    <property type="project" value="UniProtKB-KW"/>
</dbReference>
<dbReference type="PANTHER" id="PTHR11705">
    <property type="entry name" value="PROTEASE FAMILY M14 CARBOXYPEPTIDASE A,B"/>
    <property type="match status" value="1"/>
</dbReference>
<comment type="caution">
    <text evidence="17">The sequence shown here is derived from an EMBL/GenBank/DDBJ whole genome shotgun (WGS) entry which is preliminary data.</text>
</comment>
<dbReference type="Gene3D" id="3.40.630.10">
    <property type="entry name" value="Zn peptidases"/>
    <property type="match status" value="1"/>
</dbReference>
<accession>A0A813UG29</accession>
<evidence type="ECO:0000256" key="3">
    <source>
        <dbReference type="ARBA" id="ARBA00005988"/>
    </source>
</evidence>
<evidence type="ECO:0000256" key="5">
    <source>
        <dbReference type="ARBA" id="ARBA00022645"/>
    </source>
</evidence>
<dbReference type="EMBL" id="CAJNOH010000061">
    <property type="protein sequence ID" value="CAF0824979.1"/>
    <property type="molecule type" value="Genomic_DNA"/>
</dbReference>
<dbReference type="Gene3D" id="3.30.70.340">
    <property type="entry name" value="Metallocarboxypeptidase-like"/>
    <property type="match status" value="1"/>
</dbReference>
<dbReference type="PROSITE" id="PS52035">
    <property type="entry name" value="PEPTIDASE_M14"/>
    <property type="match status" value="1"/>
</dbReference>
<dbReference type="SUPFAM" id="SSF54897">
    <property type="entry name" value="Protease propeptides/inhibitors"/>
    <property type="match status" value="1"/>
</dbReference>
<evidence type="ECO:0000256" key="12">
    <source>
        <dbReference type="ARBA" id="ARBA00023157"/>
    </source>
</evidence>
<dbReference type="FunFam" id="3.40.630.10:FF:000040">
    <property type="entry name" value="zinc carboxypeptidase"/>
    <property type="match status" value="1"/>
</dbReference>
<feature type="signal peptide" evidence="15">
    <location>
        <begin position="1"/>
        <end position="20"/>
    </location>
</feature>
<dbReference type="GO" id="GO:0008270">
    <property type="term" value="F:zinc ion binding"/>
    <property type="evidence" value="ECO:0007669"/>
    <property type="project" value="InterPro"/>
</dbReference>
<evidence type="ECO:0000256" key="11">
    <source>
        <dbReference type="ARBA" id="ARBA00023049"/>
    </source>
</evidence>
<dbReference type="InterPro" id="IPR000834">
    <property type="entry name" value="Peptidase_M14"/>
</dbReference>
<comment type="function">
    <text evidence="13">Involved in the digestion of the blood meal.</text>
</comment>
<keyword evidence="11" id="KW-0482">Metalloprotease</keyword>
<evidence type="ECO:0000313" key="17">
    <source>
        <dbReference type="EMBL" id="CAF0822947.1"/>
    </source>
</evidence>
<keyword evidence="19" id="KW-1185">Reference proteome</keyword>
<keyword evidence="8 15" id="KW-0732">Signal</keyword>
<keyword evidence="9" id="KW-0378">Hydrolase</keyword>
<dbReference type="SUPFAM" id="SSF53187">
    <property type="entry name" value="Zn-dependent exopeptidases"/>
    <property type="match status" value="1"/>
</dbReference>
<feature type="chain" id="PRO_5035598027" description="Peptidase M14 domain-containing protein" evidence="15">
    <location>
        <begin position="21"/>
        <end position="440"/>
    </location>
</feature>
<organism evidence="17 19">
    <name type="scientific">Rotaria sordida</name>
    <dbReference type="NCBI Taxonomy" id="392033"/>
    <lineage>
        <taxon>Eukaryota</taxon>
        <taxon>Metazoa</taxon>
        <taxon>Spiralia</taxon>
        <taxon>Gnathifera</taxon>
        <taxon>Rotifera</taxon>
        <taxon>Eurotatoria</taxon>
        <taxon>Bdelloidea</taxon>
        <taxon>Philodinida</taxon>
        <taxon>Philodinidae</taxon>
        <taxon>Rotaria</taxon>
    </lineage>
</organism>
<sequence>MNRLVFFFFILISTVIYSKANRLHVHDKLVRLEPSTDEHIRYLQNLEQYTSLDFWTEIIGPNKPIDVHIKANEYDQYVSQFQEYSLPFSVLVDDLQKIIDDEQQQLAADYLIRQTKSLLLGQTKVDIVGTYASYDDIVTFIQDKAKADPTHINVINIGNSHEGRPINILSIQFNPSSTRNIWIDCGIHAREWITPATCVWMVDKLIQDYNNNEPAVVDLLNYWTVYIAPVLNPDGYQFTRTNDRLWRKNRRNNNYLGCYGVDLNRNYPIKWMTGGASNFACSETYGGSSAQSEIETQNVVNFLNAKKGTWDMYMSFHSYGQLWLLPYGYGNSFPPNYQKQVAAAQKGTDAIKVVNASRTYTIGTIANVLYIASGSTVDWAYDGLDIPYSATIELPPTQSGSSNGFILPPEQAPGVCHEAYVGMIAFLAEVKNEVSRTLNG</sequence>
<keyword evidence="7" id="KW-0479">Metal-binding</keyword>